<protein>
    <submittedName>
        <fullName evidence="4">AMP-binding protein</fullName>
    </submittedName>
</protein>
<dbReference type="InterPro" id="IPR020845">
    <property type="entry name" value="AMP-binding_CS"/>
</dbReference>
<dbReference type="PROSITE" id="PS00455">
    <property type="entry name" value="AMP_BINDING"/>
    <property type="match status" value="1"/>
</dbReference>
<dbReference type="EMBL" id="JARCJK010000003">
    <property type="protein sequence ID" value="MDE4165885.1"/>
    <property type="molecule type" value="Genomic_DNA"/>
</dbReference>
<dbReference type="InterPro" id="IPR000873">
    <property type="entry name" value="AMP-dep_synth/lig_dom"/>
</dbReference>
<comment type="similarity">
    <text evidence="1">Belongs to the ATP-dependent AMP-binding enzyme family.</text>
</comment>
<sequence length="480" mass="49635">MDMVFEALWCHAAERPQTVAFSGDGDSLTWADLAAEVTALAARLDGAPRTVGIALPGGCAYVVADLALTLTGRRQVPLPFFFAPEQIAHVIKDAGIGALITAPETAGQSALPEIPLSLGHSGAGARHNQTSTAAQAERIIYTSGSSGRPKGVVIGSSQLQASLNALLPVVAPTHTDRHLSILPLAQLLEQICGIFLPILVGAETRFDFNATRTLFGAEIGPLTAAFARERPTTSLLAPALLGRWVQDLSSKDGRAPNSLRFVAVGGAASSPALLHAAEAVGIPAHEGYGLSECCAVVAMNRPGHNAIGTVGEILEGLDVQIIDDEITVAGPTVMTGYLNGDPPPARWHTGDLGRIENGRLIVDGRKDALIVTGAGRNISPEWVEQRINADPRVVSSALGLHQDGSLVLVVVAAAPISSADITAALEGIPPYAQPAAVIMTSPAEPGLLFAAGTPNRGVAARIIKNRPAQPLSQTAESLAS</sequence>
<proteinExistence type="inferred from homology"/>
<evidence type="ECO:0000256" key="2">
    <source>
        <dbReference type="ARBA" id="ARBA00022598"/>
    </source>
</evidence>
<evidence type="ECO:0000313" key="4">
    <source>
        <dbReference type="EMBL" id="MDE4165885.1"/>
    </source>
</evidence>
<dbReference type="GO" id="GO:0016874">
    <property type="term" value="F:ligase activity"/>
    <property type="evidence" value="ECO:0007669"/>
    <property type="project" value="UniProtKB-KW"/>
</dbReference>
<gene>
    <name evidence="4" type="ORF">PXK24_09285</name>
</gene>
<keyword evidence="2" id="KW-0436">Ligase</keyword>
<dbReference type="PANTHER" id="PTHR43201:SF5">
    <property type="entry name" value="MEDIUM-CHAIN ACYL-COA LIGASE ACSF2, MITOCHONDRIAL"/>
    <property type="match status" value="1"/>
</dbReference>
<dbReference type="Gene3D" id="3.40.50.12780">
    <property type="entry name" value="N-terminal domain of ligase-like"/>
    <property type="match status" value="1"/>
</dbReference>
<evidence type="ECO:0000313" key="5">
    <source>
        <dbReference type="Proteomes" id="UP001218364"/>
    </source>
</evidence>
<accession>A0ABD4X953</accession>
<evidence type="ECO:0000256" key="1">
    <source>
        <dbReference type="ARBA" id="ARBA00006432"/>
    </source>
</evidence>
<organism evidence="4 5">
    <name type="scientific">Phaeobacter gallaeciensis</name>
    <dbReference type="NCBI Taxonomy" id="60890"/>
    <lineage>
        <taxon>Bacteria</taxon>
        <taxon>Pseudomonadati</taxon>
        <taxon>Pseudomonadota</taxon>
        <taxon>Alphaproteobacteria</taxon>
        <taxon>Rhodobacterales</taxon>
        <taxon>Roseobacteraceae</taxon>
        <taxon>Phaeobacter</taxon>
    </lineage>
</organism>
<name>A0ABD4X953_9RHOB</name>
<feature type="domain" description="AMP-dependent synthetase/ligase" evidence="3">
    <location>
        <begin position="11"/>
        <end position="338"/>
    </location>
</feature>
<dbReference type="SUPFAM" id="SSF56801">
    <property type="entry name" value="Acetyl-CoA synthetase-like"/>
    <property type="match status" value="1"/>
</dbReference>
<dbReference type="Proteomes" id="UP001218364">
    <property type="component" value="Unassembled WGS sequence"/>
</dbReference>
<dbReference type="AlphaFoldDB" id="A0ABD4X953"/>
<dbReference type="Pfam" id="PF00501">
    <property type="entry name" value="AMP-binding"/>
    <property type="match status" value="1"/>
</dbReference>
<comment type="caution">
    <text evidence="4">The sequence shown here is derived from an EMBL/GenBank/DDBJ whole genome shotgun (WGS) entry which is preliminary data.</text>
</comment>
<dbReference type="InterPro" id="IPR042099">
    <property type="entry name" value="ANL_N_sf"/>
</dbReference>
<dbReference type="RefSeq" id="WP_274839584.1">
    <property type="nucleotide sequence ID" value="NZ_JARCJF010000003.1"/>
</dbReference>
<reference evidence="4 5" key="1">
    <citation type="submission" date="2023-02" db="EMBL/GenBank/DDBJ databases">
        <title>Population genomics of bacteria associated with diatom.</title>
        <authorList>
            <person name="Xie J."/>
            <person name="Wang H."/>
        </authorList>
    </citation>
    <scope>NUCLEOTIDE SEQUENCE [LARGE SCALE GENOMIC DNA]</scope>
    <source>
        <strain evidence="4 5">PT47_8</strain>
    </source>
</reference>
<evidence type="ECO:0000259" key="3">
    <source>
        <dbReference type="Pfam" id="PF00501"/>
    </source>
</evidence>
<dbReference type="PANTHER" id="PTHR43201">
    <property type="entry name" value="ACYL-COA SYNTHETASE"/>
    <property type="match status" value="1"/>
</dbReference>